<keyword evidence="4" id="KW-0378">Hydrolase</keyword>
<dbReference type="Gene3D" id="3.30.457.10">
    <property type="entry name" value="Copper amine oxidase-like, N-terminal domain"/>
    <property type="match status" value="2"/>
</dbReference>
<dbReference type="CDD" id="cd14852">
    <property type="entry name" value="LD-carboxypeptidase"/>
    <property type="match status" value="1"/>
</dbReference>
<dbReference type="GO" id="GO:0004180">
    <property type="term" value="F:carboxypeptidase activity"/>
    <property type="evidence" value="ECO:0007669"/>
    <property type="project" value="UniProtKB-KW"/>
</dbReference>
<gene>
    <name evidence="4" type="ORF">L7E55_10205</name>
</gene>
<dbReference type="PANTHER" id="PTHR34385:SF1">
    <property type="entry name" value="PEPTIDOGLYCAN L-ALANYL-D-GLUTAMATE ENDOPEPTIDASE CWLK"/>
    <property type="match status" value="1"/>
</dbReference>
<name>A0A9X4H274_9FIRM</name>
<dbReference type="InterPro" id="IPR052179">
    <property type="entry name" value="DD-CPase-like"/>
</dbReference>
<organism evidence="4 5">
    <name type="scientific">Pelotomaculum isophthalicicum JI</name>
    <dbReference type="NCBI Taxonomy" id="947010"/>
    <lineage>
        <taxon>Bacteria</taxon>
        <taxon>Bacillati</taxon>
        <taxon>Bacillota</taxon>
        <taxon>Clostridia</taxon>
        <taxon>Eubacteriales</taxon>
        <taxon>Desulfotomaculaceae</taxon>
        <taxon>Pelotomaculum</taxon>
    </lineage>
</organism>
<dbReference type="Pfam" id="PF02557">
    <property type="entry name" value="VanY"/>
    <property type="match status" value="1"/>
</dbReference>
<feature type="domain" description="Copper amine oxidase-like N-terminal" evidence="3">
    <location>
        <begin position="39"/>
        <end position="148"/>
    </location>
</feature>
<dbReference type="GO" id="GO:0006508">
    <property type="term" value="P:proteolysis"/>
    <property type="evidence" value="ECO:0007669"/>
    <property type="project" value="InterPro"/>
</dbReference>
<reference evidence="4" key="1">
    <citation type="submission" date="2022-02" db="EMBL/GenBank/DDBJ databases">
        <authorList>
            <person name="Leng L."/>
        </authorList>
    </citation>
    <scope>NUCLEOTIDE SEQUENCE</scope>
    <source>
        <strain evidence="4">JI</strain>
    </source>
</reference>
<dbReference type="InterPro" id="IPR058193">
    <property type="entry name" value="VanY/YodJ_core_dom"/>
</dbReference>
<sequence length="329" mass="37400">MRKILISLLTLFLITFYTQAYTSPENKAVFQLGNDKFTLNNQEQSMDTIPIVKSSRVFVPIRYIAYACGIDDKDILWDMSTQTVTLNSNNKRLSAKVGSKQLVNNGHVVDMDVAPVMINDRVFLPARWIAEAYNYKIEWDQASKSILIYPRGNIKPHPPEQPAVLLVNKTHRLPDDYHPDPLDNYNGYQVSKSMNYPLQALFTAADEQSINLGINSGYRDVESQQQIFNERVSQLGLQEAKSAAALPGYSEHQTGLAVDLEGDSNAYSWLKANCWSYGFILRYPKGGEEITGYSYEPWHFRYVGIPIASFMHANNIQTLEEFIDTYISD</sequence>
<dbReference type="RefSeq" id="WP_277444100.1">
    <property type="nucleotide sequence ID" value="NZ_JAKOAV010000018.1"/>
</dbReference>
<keyword evidence="5" id="KW-1185">Reference proteome</keyword>
<proteinExistence type="predicted"/>
<dbReference type="Gene3D" id="3.30.1380.10">
    <property type="match status" value="1"/>
</dbReference>
<dbReference type="AlphaFoldDB" id="A0A9X4H274"/>
<feature type="domain" description="D-alanyl-D-alanine carboxypeptidase-like core" evidence="2">
    <location>
        <begin position="189"/>
        <end position="304"/>
    </location>
</feature>
<keyword evidence="1" id="KW-0732">Signal</keyword>
<evidence type="ECO:0000259" key="2">
    <source>
        <dbReference type="Pfam" id="PF02557"/>
    </source>
</evidence>
<dbReference type="Proteomes" id="UP001154312">
    <property type="component" value="Unassembled WGS sequence"/>
</dbReference>
<comment type="caution">
    <text evidence="4">The sequence shown here is derived from an EMBL/GenBank/DDBJ whole genome shotgun (WGS) entry which is preliminary data.</text>
</comment>
<dbReference type="PANTHER" id="PTHR34385">
    <property type="entry name" value="D-ALANYL-D-ALANINE CARBOXYPEPTIDASE"/>
    <property type="match status" value="1"/>
</dbReference>
<evidence type="ECO:0000259" key="3">
    <source>
        <dbReference type="Pfam" id="PF07833"/>
    </source>
</evidence>
<evidence type="ECO:0000313" key="5">
    <source>
        <dbReference type="Proteomes" id="UP001154312"/>
    </source>
</evidence>
<dbReference type="Pfam" id="PF07833">
    <property type="entry name" value="Cu_amine_oxidN1"/>
    <property type="match status" value="1"/>
</dbReference>
<feature type="chain" id="PRO_5040807929" evidence="1">
    <location>
        <begin position="21"/>
        <end position="329"/>
    </location>
</feature>
<dbReference type="EMBL" id="JAKOAV010000018">
    <property type="protein sequence ID" value="MDF9408721.1"/>
    <property type="molecule type" value="Genomic_DNA"/>
</dbReference>
<protein>
    <submittedName>
        <fullName evidence="4">D-alanyl-D-alanine carboxypeptidase family protein</fullName>
    </submittedName>
</protein>
<evidence type="ECO:0000313" key="4">
    <source>
        <dbReference type="EMBL" id="MDF9408721.1"/>
    </source>
</evidence>
<dbReference type="InterPro" id="IPR009045">
    <property type="entry name" value="Zn_M74/Hedgehog-like"/>
</dbReference>
<feature type="signal peptide" evidence="1">
    <location>
        <begin position="1"/>
        <end position="20"/>
    </location>
</feature>
<dbReference type="SUPFAM" id="SSF55166">
    <property type="entry name" value="Hedgehog/DD-peptidase"/>
    <property type="match status" value="1"/>
</dbReference>
<dbReference type="InterPro" id="IPR003709">
    <property type="entry name" value="VanY-like_core_dom"/>
</dbReference>
<evidence type="ECO:0000256" key="1">
    <source>
        <dbReference type="SAM" id="SignalP"/>
    </source>
</evidence>
<accession>A0A9X4H274</accession>
<keyword evidence="4" id="KW-0121">Carboxypeptidase</keyword>
<dbReference type="InterPro" id="IPR036582">
    <property type="entry name" value="Mao_N_sf"/>
</dbReference>
<keyword evidence="4" id="KW-0645">Protease</keyword>
<dbReference type="SUPFAM" id="SSF55383">
    <property type="entry name" value="Copper amine oxidase, domain N"/>
    <property type="match status" value="2"/>
</dbReference>
<dbReference type="InterPro" id="IPR012854">
    <property type="entry name" value="Cu_amine_oxidase-like_N"/>
</dbReference>